<reference evidence="2" key="1">
    <citation type="journal article" date="2024" name="Proc. Natl. Acad. Sci. U.S.A.">
        <title>Extraordinary preservation of gene collinearity over three hundred million years revealed in homosporous lycophytes.</title>
        <authorList>
            <person name="Li C."/>
            <person name="Wickell D."/>
            <person name="Kuo L.Y."/>
            <person name="Chen X."/>
            <person name="Nie B."/>
            <person name="Liao X."/>
            <person name="Peng D."/>
            <person name="Ji J."/>
            <person name="Jenkins J."/>
            <person name="Williams M."/>
            <person name="Shu S."/>
            <person name="Plott C."/>
            <person name="Barry K."/>
            <person name="Rajasekar S."/>
            <person name="Grimwood J."/>
            <person name="Han X."/>
            <person name="Sun S."/>
            <person name="Hou Z."/>
            <person name="He W."/>
            <person name="Dai G."/>
            <person name="Sun C."/>
            <person name="Schmutz J."/>
            <person name="Leebens-Mack J.H."/>
            <person name="Li F.W."/>
            <person name="Wang L."/>
        </authorList>
    </citation>
    <scope>NUCLEOTIDE SEQUENCE [LARGE SCALE GENOMIC DNA]</scope>
    <source>
        <strain evidence="2">cv. PW_Plant_1</strain>
    </source>
</reference>
<organism evidence="1 2">
    <name type="scientific">Diphasiastrum complanatum</name>
    <name type="common">Issler's clubmoss</name>
    <name type="synonym">Lycopodium complanatum</name>
    <dbReference type="NCBI Taxonomy" id="34168"/>
    <lineage>
        <taxon>Eukaryota</taxon>
        <taxon>Viridiplantae</taxon>
        <taxon>Streptophyta</taxon>
        <taxon>Embryophyta</taxon>
        <taxon>Tracheophyta</taxon>
        <taxon>Lycopodiopsida</taxon>
        <taxon>Lycopodiales</taxon>
        <taxon>Lycopodiaceae</taxon>
        <taxon>Lycopodioideae</taxon>
        <taxon>Diphasiastrum</taxon>
    </lineage>
</organism>
<accession>A0ACC2DZ24</accession>
<gene>
    <name evidence="1" type="ORF">O6H91_04G076200</name>
</gene>
<sequence>MSSKSQSMVAGLISKATVGNTTSLSSCTFEGKSSISFGSAKITRLLGFTARLSSVALKELSGSSDDIKGADSKALSKELGYGCCWIDRQVHLIETSPFDTYPYKLQNSRQKENLNWKRHKVRNF</sequence>
<dbReference type="Proteomes" id="UP001162992">
    <property type="component" value="Chromosome 4"/>
</dbReference>
<dbReference type="EMBL" id="CM055095">
    <property type="protein sequence ID" value="KAJ7559262.1"/>
    <property type="molecule type" value="Genomic_DNA"/>
</dbReference>
<comment type="caution">
    <text evidence="1">The sequence shown here is derived from an EMBL/GenBank/DDBJ whole genome shotgun (WGS) entry which is preliminary data.</text>
</comment>
<keyword evidence="2" id="KW-1185">Reference proteome</keyword>
<evidence type="ECO:0000313" key="2">
    <source>
        <dbReference type="Proteomes" id="UP001162992"/>
    </source>
</evidence>
<name>A0ACC2DZ24_DIPCM</name>
<protein>
    <submittedName>
        <fullName evidence="1">Uncharacterized protein</fullName>
    </submittedName>
</protein>
<evidence type="ECO:0000313" key="1">
    <source>
        <dbReference type="EMBL" id="KAJ7559262.1"/>
    </source>
</evidence>
<proteinExistence type="predicted"/>